<feature type="compositionally biased region" description="Low complexity" evidence="1">
    <location>
        <begin position="67"/>
        <end position="79"/>
    </location>
</feature>
<name>J3NZV4_GAET3</name>
<dbReference type="Proteomes" id="UP000006039">
    <property type="component" value="Unassembled WGS sequence"/>
</dbReference>
<organism evidence="2">
    <name type="scientific">Gaeumannomyces tritici (strain R3-111a-1)</name>
    <name type="common">Wheat and barley take-all root rot fungus</name>
    <name type="synonym">Gaeumannomyces graminis var. tritici</name>
    <dbReference type="NCBI Taxonomy" id="644352"/>
    <lineage>
        <taxon>Eukaryota</taxon>
        <taxon>Fungi</taxon>
        <taxon>Dikarya</taxon>
        <taxon>Ascomycota</taxon>
        <taxon>Pezizomycotina</taxon>
        <taxon>Sordariomycetes</taxon>
        <taxon>Sordariomycetidae</taxon>
        <taxon>Magnaporthales</taxon>
        <taxon>Magnaporthaceae</taxon>
        <taxon>Gaeumannomyces</taxon>
    </lineage>
</organism>
<reference evidence="2" key="3">
    <citation type="submission" date="2010-09" db="EMBL/GenBank/DDBJ databases">
        <title>Annotation of Gaeumannomyces graminis var. tritici R3-111a-1.</title>
        <authorList>
            <consortium name="The Broad Institute Genome Sequencing Platform"/>
            <person name="Ma L.-J."/>
            <person name="Dead R."/>
            <person name="Young S.K."/>
            <person name="Zeng Q."/>
            <person name="Gargeya S."/>
            <person name="Fitzgerald M."/>
            <person name="Haas B."/>
            <person name="Abouelleil A."/>
            <person name="Alvarado L."/>
            <person name="Arachchi H.M."/>
            <person name="Berlin A."/>
            <person name="Brown A."/>
            <person name="Chapman S.B."/>
            <person name="Chen Z."/>
            <person name="Dunbar C."/>
            <person name="Freedman E."/>
            <person name="Gearin G."/>
            <person name="Gellesch M."/>
            <person name="Goldberg J."/>
            <person name="Griggs A."/>
            <person name="Gujja S."/>
            <person name="Heiman D."/>
            <person name="Howarth C."/>
            <person name="Larson L."/>
            <person name="Lui A."/>
            <person name="MacDonald P.J.P."/>
            <person name="Mehta T."/>
            <person name="Montmayeur A."/>
            <person name="Murphy C."/>
            <person name="Neiman D."/>
            <person name="Pearson M."/>
            <person name="Priest M."/>
            <person name="Roberts A."/>
            <person name="Saif S."/>
            <person name="Shea T."/>
            <person name="Shenoy N."/>
            <person name="Sisk P."/>
            <person name="Stolte C."/>
            <person name="Sykes S."/>
            <person name="Yandava C."/>
            <person name="Wortman J."/>
            <person name="Nusbaum C."/>
            <person name="Birren B."/>
        </authorList>
    </citation>
    <scope>NUCLEOTIDE SEQUENCE</scope>
    <source>
        <strain evidence="2">R3-111a-1</strain>
    </source>
</reference>
<evidence type="ECO:0000256" key="1">
    <source>
        <dbReference type="SAM" id="MobiDB-lite"/>
    </source>
</evidence>
<reference evidence="4" key="1">
    <citation type="submission" date="2010-07" db="EMBL/GenBank/DDBJ databases">
        <title>The genome sequence of Gaeumannomyces graminis var. tritici strain R3-111a-1.</title>
        <authorList>
            <consortium name="The Broad Institute Genome Sequencing Platform"/>
            <person name="Ma L.-J."/>
            <person name="Dead R."/>
            <person name="Young S."/>
            <person name="Zeng Q."/>
            <person name="Koehrsen M."/>
            <person name="Alvarado L."/>
            <person name="Berlin A."/>
            <person name="Chapman S.B."/>
            <person name="Chen Z."/>
            <person name="Freedman E."/>
            <person name="Gellesch M."/>
            <person name="Goldberg J."/>
            <person name="Griggs A."/>
            <person name="Gujja S."/>
            <person name="Heilman E.R."/>
            <person name="Heiman D."/>
            <person name="Hepburn T."/>
            <person name="Howarth C."/>
            <person name="Jen D."/>
            <person name="Larson L."/>
            <person name="Mehta T."/>
            <person name="Neiman D."/>
            <person name="Pearson M."/>
            <person name="Roberts A."/>
            <person name="Saif S."/>
            <person name="Shea T."/>
            <person name="Shenoy N."/>
            <person name="Sisk P."/>
            <person name="Stolte C."/>
            <person name="Sykes S."/>
            <person name="Walk T."/>
            <person name="White J."/>
            <person name="Yandava C."/>
            <person name="Haas B."/>
            <person name="Nusbaum C."/>
            <person name="Birren B."/>
        </authorList>
    </citation>
    <scope>NUCLEOTIDE SEQUENCE [LARGE SCALE GENOMIC DNA]</scope>
    <source>
        <strain evidence="4">R3-111a-1</strain>
    </source>
</reference>
<dbReference type="HOGENOM" id="CLU_2223464_0_0_1"/>
<reference evidence="3" key="5">
    <citation type="submission" date="2018-04" db="UniProtKB">
        <authorList>
            <consortium name="EnsemblFungi"/>
        </authorList>
    </citation>
    <scope>IDENTIFICATION</scope>
    <source>
        <strain evidence="3">R3-111a-1</strain>
    </source>
</reference>
<reference evidence="2" key="2">
    <citation type="submission" date="2010-07" db="EMBL/GenBank/DDBJ databases">
        <authorList>
            <consortium name="The Broad Institute Genome Sequencing Platform"/>
            <consortium name="Broad Institute Genome Sequencing Center for Infectious Disease"/>
            <person name="Ma L.-J."/>
            <person name="Dead R."/>
            <person name="Young S."/>
            <person name="Zeng Q."/>
            <person name="Koehrsen M."/>
            <person name="Alvarado L."/>
            <person name="Berlin A."/>
            <person name="Chapman S.B."/>
            <person name="Chen Z."/>
            <person name="Freedman E."/>
            <person name="Gellesch M."/>
            <person name="Goldberg J."/>
            <person name="Griggs A."/>
            <person name="Gujja S."/>
            <person name="Heilman E.R."/>
            <person name="Heiman D."/>
            <person name="Hepburn T."/>
            <person name="Howarth C."/>
            <person name="Jen D."/>
            <person name="Larson L."/>
            <person name="Mehta T."/>
            <person name="Neiman D."/>
            <person name="Pearson M."/>
            <person name="Roberts A."/>
            <person name="Saif S."/>
            <person name="Shea T."/>
            <person name="Shenoy N."/>
            <person name="Sisk P."/>
            <person name="Stolte C."/>
            <person name="Sykes S."/>
            <person name="Walk T."/>
            <person name="White J."/>
            <person name="Yandava C."/>
            <person name="Haas B."/>
            <person name="Nusbaum C."/>
            <person name="Birren B."/>
        </authorList>
    </citation>
    <scope>NUCLEOTIDE SEQUENCE</scope>
    <source>
        <strain evidence="2">R3-111a-1</strain>
    </source>
</reference>
<gene>
    <name evidence="3" type="primary">20347259</name>
    <name evidence="2" type="ORF">GGTG_06801</name>
</gene>
<sequence length="106" mass="11514">MNRLKDENDRYLKIIQSRPDRTVIPAGNRVEAPHSVAPRPGEGGPQGMPQRPGLPFRLGQPPGGPHSGASSPAGTSPYSQRCQPLPQHPHLAEHLRASQPQHGRPF</sequence>
<evidence type="ECO:0000313" key="4">
    <source>
        <dbReference type="Proteomes" id="UP000006039"/>
    </source>
</evidence>
<keyword evidence="4" id="KW-1185">Reference proteome</keyword>
<evidence type="ECO:0000313" key="3">
    <source>
        <dbReference type="EnsemblFungi" id="EJT76887"/>
    </source>
</evidence>
<accession>J3NZV4</accession>
<evidence type="ECO:0000313" key="2">
    <source>
        <dbReference type="EMBL" id="EJT76887.1"/>
    </source>
</evidence>
<dbReference type="GeneID" id="20347259"/>
<dbReference type="VEuPathDB" id="FungiDB:GGTG_06801"/>
<dbReference type="EMBL" id="GL385397">
    <property type="protein sequence ID" value="EJT76887.1"/>
    <property type="molecule type" value="Genomic_DNA"/>
</dbReference>
<dbReference type="RefSeq" id="XP_009222887.1">
    <property type="nucleotide sequence ID" value="XM_009224623.1"/>
</dbReference>
<proteinExistence type="predicted"/>
<protein>
    <submittedName>
        <fullName evidence="2 3">Uncharacterized protein</fullName>
    </submittedName>
</protein>
<reference evidence="3" key="4">
    <citation type="journal article" date="2015" name="G3 (Bethesda)">
        <title>Genome sequences of three phytopathogenic species of the Magnaporthaceae family of fungi.</title>
        <authorList>
            <person name="Okagaki L.H."/>
            <person name="Nunes C.C."/>
            <person name="Sailsbery J."/>
            <person name="Clay B."/>
            <person name="Brown D."/>
            <person name="John T."/>
            <person name="Oh Y."/>
            <person name="Young N."/>
            <person name="Fitzgerald M."/>
            <person name="Haas B.J."/>
            <person name="Zeng Q."/>
            <person name="Young S."/>
            <person name="Adiconis X."/>
            <person name="Fan L."/>
            <person name="Levin J.Z."/>
            <person name="Mitchell T.K."/>
            <person name="Okubara P.A."/>
            <person name="Farman M.L."/>
            <person name="Kohn L.M."/>
            <person name="Birren B."/>
            <person name="Ma L.-J."/>
            <person name="Dean R.A."/>
        </authorList>
    </citation>
    <scope>NUCLEOTIDE SEQUENCE</scope>
    <source>
        <strain evidence="3">R3-111a-1</strain>
    </source>
</reference>
<dbReference type="EnsemblFungi" id="EJT76887">
    <property type="protein sequence ID" value="EJT76887"/>
    <property type="gene ID" value="GGTG_06801"/>
</dbReference>
<feature type="region of interest" description="Disordered" evidence="1">
    <location>
        <begin position="17"/>
        <end position="106"/>
    </location>
</feature>
<dbReference type="AlphaFoldDB" id="J3NZV4"/>